<proteinExistence type="predicted"/>
<keyword evidence="1" id="KW-0812">Transmembrane</keyword>
<keyword evidence="1" id="KW-1133">Transmembrane helix</keyword>
<organism evidence="2">
    <name type="scientific">Bacillus phage BSTP4</name>
    <dbReference type="NCBI Taxonomy" id="2801529"/>
    <lineage>
        <taxon>Viruses</taxon>
        <taxon>Duplodnaviria</taxon>
        <taxon>Heunggongvirae</taxon>
        <taxon>Uroviricota</taxon>
        <taxon>Caudoviricetes</taxon>
        <taxon>Salasmaviridae</taxon>
        <taxon>Picovirinae</taxon>
        <taxon>Salasvirus</taxon>
        <taxon>Salasvirus phi29</taxon>
    </lineage>
</organism>
<dbReference type="GO" id="GO:0003677">
    <property type="term" value="F:DNA binding"/>
    <property type="evidence" value="ECO:0007669"/>
    <property type="project" value="UniProtKB-KW"/>
</dbReference>
<keyword evidence="1" id="KW-0472">Membrane</keyword>
<protein>
    <submittedName>
        <fullName evidence="2">Single-stranded DNA-binding protein</fullName>
    </submittedName>
</protein>
<feature type="transmembrane region" description="Helical" evidence="1">
    <location>
        <begin position="6"/>
        <end position="28"/>
    </location>
</feature>
<dbReference type="EMBL" id="MW354668">
    <property type="protein sequence ID" value="QQO90039.1"/>
    <property type="molecule type" value="Genomic_DNA"/>
</dbReference>
<sequence>MSAIISIFHGVTAIRSIFLLNFFLYSWYPSRNLFKYNSLEKKNVTSVLDATYSDSFKL</sequence>
<evidence type="ECO:0000313" key="2">
    <source>
        <dbReference type="EMBL" id="QQO90039.1"/>
    </source>
</evidence>
<accession>A0A7T8EP07</accession>
<evidence type="ECO:0000256" key="1">
    <source>
        <dbReference type="SAM" id="Phobius"/>
    </source>
</evidence>
<keyword evidence="2" id="KW-0238">DNA-binding</keyword>
<reference evidence="2" key="1">
    <citation type="submission" date="2020-12" db="EMBL/GenBank/DDBJ databases">
        <title>Complete genome sequence of Bacillus phage BSTP4.</title>
        <authorList>
            <person name="Abraha H.B."/>
            <person name="Kim K.-P."/>
        </authorList>
    </citation>
    <scope>NUCLEOTIDE SEQUENCE</scope>
</reference>
<dbReference type="Proteomes" id="UP000595261">
    <property type="component" value="Segment"/>
</dbReference>
<name>A0A7T8EP07_9CAUD</name>
<gene>
    <name evidence="2" type="ORF">BSTP4_009</name>
</gene>